<comment type="similarity">
    <text evidence="6">Belongs to the TRAFAC class myosin-kinesin ATPase superfamily. Kinesin family.</text>
</comment>
<keyword evidence="5 7" id="KW-0175">Coiled coil</keyword>
<dbReference type="GO" id="GO:0007018">
    <property type="term" value="P:microtubule-based movement"/>
    <property type="evidence" value="ECO:0007669"/>
    <property type="project" value="InterPro"/>
</dbReference>
<feature type="coiled-coil region" evidence="7">
    <location>
        <begin position="1497"/>
        <end position="1613"/>
    </location>
</feature>
<dbReference type="HOGENOM" id="CLU_241013_0_0_1"/>
<evidence type="ECO:0000313" key="11">
    <source>
        <dbReference type="Proteomes" id="UP000001610"/>
    </source>
</evidence>
<accession>G3JCM6</accession>
<feature type="compositionally biased region" description="Basic and acidic residues" evidence="8">
    <location>
        <begin position="688"/>
        <end position="698"/>
    </location>
</feature>
<name>G3JCM6_CORMM</name>
<dbReference type="SMART" id="SM00129">
    <property type="entry name" value="KISc"/>
    <property type="match status" value="1"/>
</dbReference>
<dbReference type="GO" id="GO:0051231">
    <property type="term" value="P:spindle elongation"/>
    <property type="evidence" value="ECO:0007669"/>
    <property type="project" value="TreeGrafter"/>
</dbReference>
<evidence type="ECO:0000256" key="6">
    <source>
        <dbReference type="PROSITE-ProRule" id="PRU00283"/>
    </source>
</evidence>
<dbReference type="STRING" id="983644.G3JCM6"/>
<feature type="region of interest" description="Disordered" evidence="8">
    <location>
        <begin position="669"/>
        <end position="698"/>
    </location>
</feature>
<feature type="compositionally biased region" description="Polar residues" evidence="8">
    <location>
        <begin position="670"/>
        <end position="684"/>
    </location>
</feature>
<dbReference type="Proteomes" id="UP000001610">
    <property type="component" value="Unassembled WGS sequence"/>
</dbReference>
<keyword evidence="3 6" id="KW-0547">Nucleotide-binding</keyword>
<feature type="compositionally biased region" description="Basic and acidic residues" evidence="8">
    <location>
        <begin position="919"/>
        <end position="940"/>
    </location>
</feature>
<evidence type="ECO:0000256" key="8">
    <source>
        <dbReference type="SAM" id="MobiDB-lite"/>
    </source>
</evidence>
<evidence type="ECO:0000256" key="3">
    <source>
        <dbReference type="ARBA" id="ARBA00022741"/>
    </source>
</evidence>
<dbReference type="GO" id="GO:0008017">
    <property type="term" value="F:microtubule binding"/>
    <property type="evidence" value="ECO:0007669"/>
    <property type="project" value="InterPro"/>
</dbReference>
<evidence type="ECO:0000256" key="7">
    <source>
        <dbReference type="SAM" id="Coils"/>
    </source>
</evidence>
<dbReference type="GO" id="GO:0003777">
    <property type="term" value="F:microtubule motor activity"/>
    <property type="evidence" value="ECO:0007669"/>
    <property type="project" value="InterPro"/>
</dbReference>
<keyword evidence="6" id="KW-0505">Motor protein</keyword>
<dbReference type="VEuPathDB" id="FungiDB:CCM_02108"/>
<dbReference type="GO" id="GO:0005875">
    <property type="term" value="C:microtubule associated complex"/>
    <property type="evidence" value="ECO:0007669"/>
    <property type="project" value="TreeGrafter"/>
</dbReference>
<feature type="coiled-coil region" evidence="7">
    <location>
        <begin position="870"/>
        <end position="897"/>
    </location>
</feature>
<dbReference type="KEGG" id="cmt:CCM_02108"/>
<keyword evidence="4 6" id="KW-0067">ATP-binding</keyword>
<feature type="coiled-coil region" evidence="7">
    <location>
        <begin position="1665"/>
        <end position="1752"/>
    </location>
</feature>
<feature type="compositionally biased region" description="Acidic residues" evidence="8">
    <location>
        <begin position="1943"/>
        <end position="1952"/>
    </location>
</feature>
<dbReference type="GO" id="GO:0005524">
    <property type="term" value="F:ATP binding"/>
    <property type="evidence" value="ECO:0007669"/>
    <property type="project" value="UniProtKB-UniRule"/>
</dbReference>
<feature type="region of interest" description="Disordered" evidence="8">
    <location>
        <begin position="919"/>
        <end position="980"/>
    </location>
</feature>
<proteinExistence type="inferred from homology"/>
<keyword evidence="11" id="KW-1185">Reference proteome</keyword>
<feature type="region of interest" description="Disordered" evidence="8">
    <location>
        <begin position="1070"/>
        <end position="1151"/>
    </location>
</feature>
<dbReference type="PANTHER" id="PTHR47969:SF15">
    <property type="entry name" value="CHROMOSOME-ASSOCIATED KINESIN KIF4A-RELATED"/>
    <property type="match status" value="1"/>
</dbReference>
<dbReference type="PROSITE" id="PS50067">
    <property type="entry name" value="KINESIN_MOTOR_2"/>
    <property type="match status" value="1"/>
</dbReference>
<feature type="coiled-coil region" evidence="7">
    <location>
        <begin position="1319"/>
        <end position="1364"/>
    </location>
</feature>
<dbReference type="RefSeq" id="XP_006667324.1">
    <property type="nucleotide sequence ID" value="XM_006667261.1"/>
</dbReference>
<dbReference type="InterPro" id="IPR019821">
    <property type="entry name" value="Kinesin_motor_CS"/>
</dbReference>
<gene>
    <name evidence="10" type="ORF">CCM_02108</name>
</gene>
<dbReference type="PANTHER" id="PTHR47969">
    <property type="entry name" value="CHROMOSOME-ASSOCIATED KINESIN KIF4A-RELATED"/>
    <property type="match status" value="1"/>
</dbReference>
<feature type="compositionally biased region" description="Low complexity" evidence="8">
    <location>
        <begin position="1101"/>
        <end position="1119"/>
    </location>
</feature>
<sequence>MADGAVMKRSRHSGRMEAASPLSKFEPDVAWCPAGSMRGGIKPLGCIDASMAVTGSWKGLDFISAVDRTNRVIQRGKREAMRMAGNKDAGSPSSGCLVVVDAVPVRELSASIDAGICTGERLEYPLHHPSLAPSNGNVPATTAIKSATLTRNRLSCLYFGLVWESRIQAYFLSQVERPLLTQAPPGPSVSPRKPFPPKMASTPPASPIHQRPSSTIFKPSRSSSRLSMSSKTGFGSRASDEDARTAVRVAVRIRPPLQPSDPGYDLIPQRFQRSMVQTSSDTNLSIESPQGRKLFVFDRVFAPDVEQQGIWDYLADSVNSFAQGYNVSLLAYGQSGAGKSYTMGTSGPLDQQDDKMMGVIPRAATALFAKLDSLYGKNDASIGSIRGSQFLTQIKNPRDYAQQNPLGDRHWSLKATYVEIYNEQLRDLLTPDTTPLGERTNVAIREDTKGNILVTGLHQVQIESAEDLMNALALGSTIRQTDATAINAKSSRSHAVFSLNLVQRRSKTQTSAAEKRFSVPIEAMTGQEVSITTDSKLHFVDLAGSERLKNTGAQGDRAKEGISINAGLASLGKVISQLSSRQSGSHVSYRDSKLTRLLQDSLGGNAITYMIACVTPAEFHLSETLNTVQYAQRARAIQSKPRIQQVEEGDRQAVIDRLKAEVTFLREQIRNSQNGDSGSKSSGAGLTERSERDKEREAEMQNQILDMQENYNALGQRHARLIAEMARAGDKESALRDASDSSQVNSATDRLNRSNTFAQAVEQVVLEYEKTIESLEQSLSSTRSTLSATETSLLERETKLAYIDTINTQLQSRVQKLMDREANTESYLHDLESKLDGHSTGDERNASVIIDLRKEISRARENEASCEDYISTLEERLAEADQDGELMQREIDRLEQIIERQRSLGKLDSLLYELDHVEEMKQPENGTHEHARRGSADHSRKLSHIRTQSQINETIHEDDEDSDADTANSHASTVREDIDEDSLDHVSRAFKTTKASDGDALVKVTQSPAQTKYVSDKLEDVTQELVGLRVEHETTVNDYDALQAKYEAAMHKIASLQDVVDESRHVHSTARDSIISEVSSSQRPDSFRSSVESQLVKEGARSSASRSLSSELSSAMESADTANTSAHEDMVEDDDTSTTKPDASSDDVTHSELTAELTQELERLKQLADDREEAAKELASKYAQLQSTHSDTLDAVEELKTNLFKARAVEATSPRTSSPVIRRKSSQNLLIIDRAHRSFASLRNIASENFETRPEVMQNFELNLNAAMHELHTRSERIQELEASVASTKKEMETKMTIISGLTRERTSLKASPMDMSMVAALRQKLEQNEKQLAGMGEMHKQREQSLLAELEQLRVQYQQSDAKSRGGADTSALDKDKHISSLQSELSAWETKHNTALAAMQAAETDLHNTVRGLETELATATTNLQKVKAASSADFDTIASNERKHQDLVDFLRSEIDEYKKLIYAHSAKVTELERAHVATTSQLEEMSTSHASKVKEHEELVAQLQAQIVSFEDTSKSHKEALDELSATHAKALTEVKTQEQKGYEAQMAVLLAEHHESNRKLEAEVNDARDDLMKVATQVAAALGLEVSIEKLTERIDGLVNDRKLLETEQSKSGEMQKHIAELTTVNETIMRDLEEVKGKLAELLAGPAVETEAAAEPVSVKDVKEQIIAVKSKMDDLESKNKKHSRLVEELEEQLQNNFDEAQMTNKRLSSMQTERAAQLDEVNAARTKLQTELDTLRIEYNSLQAKLGEGDANGEVRRSNSGSTIRKAASHNSLPSPPPAIPLPPLPGSATSSVNGAPASPPSRPLSKDNMNISQITEDQEARIRTIEKHLYAERQLTQTLEEALSDLEKQSKKVKTDCDAWRKRASDLELEVKDLKERPTEPAQDNRWSMQVVEEERKKRQAAELARKQLEERMNAIKRVFRREPGTSPKTVADTPAEEEQTVMS</sequence>
<dbReference type="GO" id="GO:0005737">
    <property type="term" value="C:cytoplasm"/>
    <property type="evidence" value="ECO:0007669"/>
    <property type="project" value="UniProtKB-SubCell"/>
</dbReference>
<dbReference type="InterPro" id="IPR036961">
    <property type="entry name" value="Kinesin_motor_dom_sf"/>
</dbReference>
<feature type="compositionally biased region" description="Low complexity" evidence="8">
    <location>
        <begin position="220"/>
        <end position="230"/>
    </location>
</feature>
<dbReference type="OMA" id="WSLKATY"/>
<dbReference type="Pfam" id="PF00225">
    <property type="entry name" value="Kinesin"/>
    <property type="match status" value="1"/>
</dbReference>
<dbReference type="PRINTS" id="PR00380">
    <property type="entry name" value="KINESINHEAVY"/>
</dbReference>
<feature type="compositionally biased region" description="Low complexity" evidence="8">
    <location>
        <begin position="1079"/>
        <end position="1090"/>
    </location>
</feature>
<comment type="subcellular location">
    <subcellularLocation>
        <location evidence="1">Cytoplasm</location>
    </subcellularLocation>
</comment>
<dbReference type="InParanoid" id="G3JCM6"/>
<feature type="compositionally biased region" description="Pro residues" evidence="8">
    <location>
        <begin position="184"/>
        <end position="197"/>
    </location>
</feature>
<evidence type="ECO:0000256" key="5">
    <source>
        <dbReference type="ARBA" id="ARBA00023054"/>
    </source>
</evidence>
<evidence type="ECO:0000256" key="2">
    <source>
        <dbReference type="ARBA" id="ARBA00022490"/>
    </source>
</evidence>
<reference evidence="10 11" key="1">
    <citation type="journal article" date="2011" name="Genome Biol.">
        <title>Genome sequence of the insect pathogenic fungus Cordyceps militaris, a valued traditional Chinese medicine.</title>
        <authorList>
            <person name="Zheng P."/>
            <person name="Xia Y."/>
            <person name="Xiao G."/>
            <person name="Xiong C."/>
            <person name="Hu X."/>
            <person name="Zhang S."/>
            <person name="Zheng H."/>
            <person name="Huang Y."/>
            <person name="Zhou Y."/>
            <person name="Wang S."/>
            <person name="Zhao G.P."/>
            <person name="Liu X."/>
            <person name="St Leger R.J."/>
            <person name="Wang C."/>
        </authorList>
    </citation>
    <scope>NUCLEOTIDE SEQUENCE [LARGE SCALE GENOMIC DNA]</scope>
    <source>
        <strain evidence="10 11">CM01</strain>
    </source>
</reference>
<evidence type="ECO:0000313" key="10">
    <source>
        <dbReference type="EMBL" id="EGX93838.1"/>
    </source>
</evidence>
<feature type="region of interest" description="Disordered" evidence="8">
    <location>
        <begin position="182"/>
        <end position="240"/>
    </location>
</feature>
<keyword evidence="2" id="KW-0963">Cytoplasm</keyword>
<evidence type="ECO:0000259" key="9">
    <source>
        <dbReference type="PROSITE" id="PS50067"/>
    </source>
</evidence>
<dbReference type="InterPro" id="IPR027640">
    <property type="entry name" value="Kinesin-like_fam"/>
</dbReference>
<feature type="region of interest" description="Disordered" evidence="8">
    <location>
        <begin position="1925"/>
        <end position="1952"/>
    </location>
</feature>
<feature type="region of interest" description="Disordered" evidence="8">
    <location>
        <begin position="1757"/>
        <end position="1819"/>
    </location>
</feature>
<feature type="compositionally biased region" description="Pro residues" evidence="8">
    <location>
        <begin position="1781"/>
        <end position="1793"/>
    </location>
</feature>
<dbReference type="SUPFAM" id="SSF52540">
    <property type="entry name" value="P-loop containing nucleoside triphosphate hydrolases"/>
    <property type="match status" value="1"/>
</dbReference>
<dbReference type="EMBL" id="JH126400">
    <property type="protein sequence ID" value="EGX93838.1"/>
    <property type="molecule type" value="Genomic_DNA"/>
</dbReference>
<evidence type="ECO:0000256" key="1">
    <source>
        <dbReference type="ARBA" id="ARBA00004496"/>
    </source>
</evidence>
<dbReference type="GeneID" id="18164136"/>
<evidence type="ECO:0000256" key="4">
    <source>
        <dbReference type="ARBA" id="ARBA00022840"/>
    </source>
</evidence>
<dbReference type="Gene3D" id="3.40.850.10">
    <property type="entry name" value="Kinesin motor domain"/>
    <property type="match status" value="1"/>
</dbReference>
<dbReference type="eggNOG" id="KOG0244">
    <property type="taxonomic scope" value="Eukaryota"/>
</dbReference>
<dbReference type="InterPro" id="IPR027417">
    <property type="entry name" value="P-loop_NTPase"/>
</dbReference>
<feature type="domain" description="Kinesin motor" evidence="9">
    <location>
        <begin position="246"/>
        <end position="637"/>
    </location>
</feature>
<organism evidence="10 11">
    <name type="scientific">Cordyceps militaris (strain CM01)</name>
    <name type="common">Caterpillar fungus</name>
    <dbReference type="NCBI Taxonomy" id="983644"/>
    <lineage>
        <taxon>Eukaryota</taxon>
        <taxon>Fungi</taxon>
        <taxon>Dikarya</taxon>
        <taxon>Ascomycota</taxon>
        <taxon>Pezizomycotina</taxon>
        <taxon>Sordariomycetes</taxon>
        <taxon>Hypocreomycetidae</taxon>
        <taxon>Hypocreales</taxon>
        <taxon>Cordycipitaceae</taxon>
        <taxon>Cordyceps</taxon>
    </lineage>
</organism>
<feature type="coiled-coil region" evidence="7">
    <location>
        <begin position="758"/>
        <end position="785"/>
    </location>
</feature>
<dbReference type="OrthoDB" id="3176171at2759"/>
<dbReference type="InterPro" id="IPR001752">
    <property type="entry name" value="Kinesin_motor_dom"/>
</dbReference>
<protein>
    <submittedName>
        <fullName evidence="10">Kinesin family protein</fullName>
    </submittedName>
</protein>
<feature type="binding site" evidence="6">
    <location>
        <begin position="333"/>
        <end position="340"/>
    </location>
    <ligand>
        <name>ATP</name>
        <dbReference type="ChEBI" id="CHEBI:30616"/>
    </ligand>
</feature>
<dbReference type="PROSITE" id="PS00411">
    <property type="entry name" value="KINESIN_MOTOR_1"/>
    <property type="match status" value="1"/>
</dbReference>
<dbReference type="GO" id="GO:0007052">
    <property type="term" value="P:mitotic spindle organization"/>
    <property type="evidence" value="ECO:0007669"/>
    <property type="project" value="TreeGrafter"/>
</dbReference>